<accession>A0ABQ5I3Z4</accession>
<dbReference type="InterPro" id="IPR001584">
    <property type="entry name" value="Integrase_cat-core"/>
</dbReference>
<gene>
    <name evidence="6" type="ORF">Tco_1090301</name>
</gene>
<feature type="compositionally biased region" description="Polar residues" evidence="3">
    <location>
        <begin position="1309"/>
        <end position="1319"/>
    </location>
</feature>
<dbReference type="Gene3D" id="3.30.420.10">
    <property type="entry name" value="Ribonuclease H-like superfamily/Ribonuclease H"/>
    <property type="match status" value="1"/>
</dbReference>
<evidence type="ECO:0000259" key="5">
    <source>
        <dbReference type="PROSITE" id="PS50994"/>
    </source>
</evidence>
<reference evidence="6" key="1">
    <citation type="journal article" date="2022" name="Int. J. Mol. Sci.">
        <title>Draft Genome of Tanacetum Coccineum: Genomic Comparison of Closely Related Tanacetum-Family Plants.</title>
        <authorList>
            <person name="Yamashiro T."/>
            <person name="Shiraishi A."/>
            <person name="Nakayama K."/>
            <person name="Satake H."/>
        </authorList>
    </citation>
    <scope>NUCLEOTIDE SEQUENCE</scope>
</reference>
<evidence type="ECO:0000256" key="3">
    <source>
        <dbReference type="SAM" id="MobiDB-lite"/>
    </source>
</evidence>
<feature type="domain" description="Integrase catalytic" evidence="5">
    <location>
        <begin position="1070"/>
        <end position="1243"/>
    </location>
</feature>
<evidence type="ECO:0000313" key="7">
    <source>
        <dbReference type="Proteomes" id="UP001151760"/>
    </source>
</evidence>
<dbReference type="InterPro" id="IPR043502">
    <property type="entry name" value="DNA/RNA_pol_sf"/>
</dbReference>
<organism evidence="6 7">
    <name type="scientific">Tanacetum coccineum</name>
    <dbReference type="NCBI Taxonomy" id="301880"/>
    <lineage>
        <taxon>Eukaryota</taxon>
        <taxon>Viridiplantae</taxon>
        <taxon>Streptophyta</taxon>
        <taxon>Embryophyta</taxon>
        <taxon>Tracheophyta</taxon>
        <taxon>Spermatophyta</taxon>
        <taxon>Magnoliopsida</taxon>
        <taxon>eudicotyledons</taxon>
        <taxon>Gunneridae</taxon>
        <taxon>Pentapetalae</taxon>
        <taxon>asterids</taxon>
        <taxon>campanulids</taxon>
        <taxon>Asterales</taxon>
        <taxon>Asteraceae</taxon>
        <taxon>Asteroideae</taxon>
        <taxon>Anthemideae</taxon>
        <taxon>Anthemidinae</taxon>
        <taxon>Tanacetum</taxon>
    </lineage>
</organism>
<name>A0ABQ5I3Z4_9ASTR</name>
<dbReference type="Gene3D" id="4.10.60.10">
    <property type="entry name" value="Zinc finger, CCHC-type"/>
    <property type="match status" value="1"/>
</dbReference>
<dbReference type="Pfam" id="PF00098">
    <property type="entry name" value="zf-CCHC"/>
    <property type="match status" value="1"/>
</dbReference>
<feature type="region of interest" description="Disordered" evidence="3">
    <location>
        <begin position="1293"/>
        <end position="1329"/>
    </location>
</feature>
<dbReference type="Pfam" id="PF07727">
    <property type="entry name" value="RVT_2"/>
    <property type="match status" value="1"/>
</dbReference>
<keyword evidence="1" id="KW-0479">Metal-binding</keyword>
<feature type="domain" description="CCHC-type" evidence="4">
    <location>
        <begin position="278"/>
        <end position="293"/>
    </location>
</feature>
<dbReference type="InterPro" id="IPR013103">
    <property type="entry name" value="RVT_2"/>
</dbReference>
<reference evidence="6" key="2">
    <citation type="submission" date="2022-01" db="EMBL/GenBank/DDBJ databases">
        <authorList>
            <person name="Yamashiro T."/>
            <person name="Shiraishi A."/>
            <person name="Satake H."/>
            <person name="Nakayama K."/>
        </authorList>
    </citation>
    <scope>NUCLEOTIDE SEQUENCE</scope>
</reference>
<sequence length="1942" mass="220227">MLLPSVEKGPSSGHQHDGCVTRLKEYTELTPAEAIQADCDIKAINIILQGLPTKIYALVSLHRVAKDLWEKIKLLMQGTSLTKQEREYKLYDEFDTFTYKKGESLHESYLRFTLLLNDMNIYKMPLEQFQVNTKFLNTLPDEWSKFVTDVKLVKDLHTTNVDQLHAHLEQHERHANEVRLMREHSGLIVPVFQKDDDPIDAINHMMSFLTAVVTSHYLTTNNQLRNLSNPRQQATINNGRVILQPIQGRQTSFAAGTSRTYTSGASGNNSGKQRTVICYNCKGEGHMSRQCTKPKRKRDDSWFKEKVLLVQAQAHGQILNEEELAFLADPDIPEDALAEVHNHDNMNNDVVNQAVQMMPSSQQSNVVNHSETKITSDSNIIPYSQYVIESQQATVQKSNSSVQQDDLILSVIEQLKTQVANCTKTNLENKSVNDTLTAELERYKEQVKVLKEGQNVDLRSKDNVSDTCAQSVEIDLLKQTLSEHLKEKESLLQTVTLLKNDFKKEESRNIDREITLEKQIKQLDNIVFKRDQSAQTVHMLTKPQFFYDNTTKQALGFQNPFYLQKAQQSKPKLYVGDIIVQTNPIEIPDSEETLALAEESRSKMLLKHKDNMMLEKEKQVDTTPIDYVALNQLYKDFPTRFVPQTELSAEQAFWSQNSVNSSEPTLSIRPTNVEVPKELPKVSMVNMSLKKLKHHLANFKLKERIKSLSGKMDKDKIKQDLEEIETINIELDHRVTKLIAENEHLKQTYTQTSYDSINHHFFRKGVAIKALQDEIRNFKGKALVDNNVSNHPSDPDCNPLMLEPITPKLLNKRTAHSAYIKHSQEEAAVLRDLVNHIKANYPLDPLLESAYKYTKLIQEMLSKISKTCPSINSSGEQLVVVTLMNKVKRVRFTEPITSSRNTKIAHTSNLASNKPMLSSTGVKQSTSASGSQPSGNTKKDKIQQTPSSTLKNKVEAHPRKVKSSLKNKDCVVAPKGTAHVQHSKLNANYELKCVKCNGCMLSDNHDLCVLDFINNVNARAKSRSVKKNSKRKVWKPTRKVFTNIGYIWRPTGRTFTIVGNACPLTRITTTTEVPLRKSSALDNKTPKPVITLGKSMKKPHKPKSEDTNQEKLYLLHMDLCGPMRVASVNGKKYILMIQVQLKETVRRIRTDNGTEFVNQTLREYYEKVGISHETSVARSPHQNGVVERRNRTLIEAARTIRIVETIHVDFDELTAMASEHSSSGPALHEMTPSTISSGLVPNPHPSTPFVPPSRTDWDMMFQPLFDEFLNPSPSVDHLALDVAAPEVITPVLADSTSSPSSTTVDQDAPSPSNSQTTPKTEPPVIPNDVEEDNHDIEVAHMGNDPYFGVPIPEIPSDQPSSSDSIHTIVHPDHQISEHNSKWTKDHPLENIIGELARPVSTRLQLHEQALFCYYDAFLTAVEPKTYKDALTQACWIEAMQEELNEFERLEVWELVPRPDKVMVITLKWIYKVKLDELGGILKNKARLVARGYRQEEGIDFEESFAPVARLEAIRIFLAFAAHMNMVVYQMDVKTAFLNGNLREEVYVSQPDGFVDKDNPNHVYKLKKALYGLKQAPRAWYDMLSSFLISQDFSKGSVDPTLFIRRDGKELLLVQIYVDDIIFAASTPELCDLFSKIMCSKFKMSMMGKISFFLGLQISQSPRGIFINQSKYALESLKKYGFDSCDPVDTPMVEKSKLDEDKEGKAVDPSHYRGMIGTLLYLTASRPDLQFAICMCARYQARPTEKHLNAVKRIFRYLKGTVHRGLWYPKDSSIALTAFADADHAGCQDTRRSTSGSMQLLGDRLVSWSSKRQKSAAISSTEAEYIALSGCCAQILWMRSQLTDYGFGFNKIPMYCDNKSAIALCCNNVQHSRSKHIDIRFHFIKEHVENGVIELYFVNTEYQLADIFTKALGRNRIEFLINKLGMRSFTPETLKQLADEVDE</sequence>
<evidence type="ECO:0000259" key="4">
    <source>
        <dbReference type="PROSITE" id="PS50158"/>
    </source>
</evidence>
<keyword evidence="7" id="KW-1185">Reference proteome</keyword>
<dbReference type="CDD" id="cd09272">
    <property type="entry name" value="RNase_HI_RT_Ty1"/>
    <property type="match status" value="1"/>
</dbReference>
<comment type="caution">
    <text evidence="6">The sequence shown here is derived from an EMBL/GenBank/DDBJ whole genome shotgun (WGS) entry which is preliminary data.</text>
</comment>
<evidence type="ECO:0000256" key="2">
    <source>
        <dbReference type="SAM" id="Coils"/>
    </source>
</evidence>
<dbReference type="InterPro" id="IPR012337">
    <property type="entry name" value="RNaseH-like_sf"/>
</dbReference>
<dbReference type="PROSITE" id="PS50994">
    <property type="entry name" value="INTEGRASE"/>
    <property type="match status" value="1"/>
</dbReference>
<keyword evidence="1" id="KW-0863">Zinc-finger</keyword>
<dbReference type="SMART" id="SM00343">
    <property type="entry name" value="ZnF_C2HC"/>
    <property type="match status" value="1"/>
</dbReference>
<dbReference type="Pfam" id="PF14223">
    <property type="entry name" value="Retrotran_gag_2"/>
    <property type="match status" value="1"/>
</dbReference>
<evidence type="ECO:0000313" key="6">
    <source>
        <dbReference type="EMBL" id="GJT94783.1"/>
    </source>
</evidence>
<dbReference type="PANTHER" id="PTHR11439">
    <property type="entry name" value="GAG-POL-RELATED RETROTRANSPOSON"/>
    <property type="match status" value="1"/>
</dbReference>
<keyword evidence="2" id="KW-0175">Coiled coil</keyword>
<dbReference type="SUPFAM" id="SSF57756">
    <property type="entry name" value="Retrovirus zinc finger-like domains"/>
    <property type="match status" value="1"/>
</dbReference>
<dbReference type="EMBL" id="BQNB010020328">
    <property type="protein sequence ID" value="GJT94783.1"/>
    <property type="molecule type" value="Genomic_DNA"/>
</dbReference>
<dbReference type="InterPro" id="IPR001878">
    <property type="entry name" value="Znf_CCHC"/>
</dbReference>
<dbReference type="InterPro" id="IPR036875">
    <property type="entry name" value="Znf_CCHC_sf"/>
</dbReference>
<dbReference type="SUPFAM" id="SSF53098">
    <property type="entry name" value="Ribonuclease H-like"/>
    <property type="match status" value="1"/>
</dbReference>
<dbReference type="PANTHER" id="PTHR11439:SF509">
    <property type="entry name" value="RNA-DIRECTED DNA POLYMERASE"/>
    <property type="match status" value="1"/>
</dbReference>
<dbReference type="InterPro" id="IPR036397">
    <property type="entry name" value="RNaseH_sf"/>
</dbReference>
<feature type="compositionally biased region" description="Polar residues" evidence="3">
    <location>
        <begin position="903"/>
        <end position="936"/>
    </location>
</feature>
<keyword evidence="1" id="KW-0862">Zinc</keyword>
<feature type="coiled-coil region" evidence="2">
    <location>
        <begin position="433"/>
        <end position="494"/>
    </location>
</feature>
<proteinExistence type="predicted"/>
<evidence type="ECO:0000256" key="1">
    <source>
        <dbReference type="PROSITE-ProRule" id="PRU00047"/>
    </source>
</evidence>
<feature type="region of interest" description="Disordered" evidence="3">
    <location>
        <begin position="903"/>
        <end position="967"/>
    </location>
</feature>
<dbReference type="SUPFAM" id="SSF56672">
    <property type="entry name" value="DNA/RNA polymerases"/>
    <property type="match status" value="1"/>
</dbReference>
<protein>
    <submittedName>
        <fullName evidence="6">Retrovirus-related pol polyprotein from transposon TNT 1-94</fullName>
    </submittedName>
</protein>
<dbReference type="Proteomes" id="UP001151760">
    <property type="component" value="Unassembled WGS sequence"/>
</dbReference>
<dbReference type="PROSITE" id="PS50158">
    <property type="entry name" value="ZF_CCHC"/>
    <property type="match status" value="1"/>
</dbReference>
<feature type="region of interest" description="Disordered" evidence="3">
    <location>
        <begin position="1084"/>
        <end position="1106"/>
    </location>
</feature>